<comment type="caution">
    <text evidence="1">The sequence shown here is derived from an EMBL/GenBank/DDBJ whole genome shotgun (WGS) entry which is preliminary data.</text>
</comment>
<sequence length="215" mass="24861">MTPKTSPKLLTQVLIMARIFFPMRINNTVLLGLKIQHACSIKDNEKKFATHWKEVTDHYNSERKSEVEAFNEKTGRNDQAKFRRWKMTHPAVSKFCGYFDGEKGIEHSGWAEEDYKEVLVKSEKWGTYWDVQKKNNSRSTVNVFNLGDSGDFMQIDLTGIGEQERSYFQTLKDDVFKKKREQLAKYSEAQNNLINNVVIVEGCDNGSGSETENEE</sequence>
<reference evidence="1" key="1">
    <citation type="journal article" date="2022" name="IScience">
        <title>Evolution of zygomycete secretomes and the origins of terrestrial fungal ecologies.</title>
        <authorList>
            <person name="Chang Y."/>
            <person name="Wang Y."/>
            <person name="Mondo S."/>
            <person name="Ahrendt S."/>
            <person name="Andreopoulos W."/>
            <person name="Barry K."/>
            <person name="Beard J."/>
            <person name="Benny G.L."/>
            <person name="Blankenship S."/>
            <person name="Bonito G."/>
            <person name="Cuomo C."/>
            <person name="Desiro A."/>
            <person name="Gervers K.A."/>
            <person name="Hundley H."/>
            <person name="Kuo A."/>
            <person name="LaButti K."/>
            <person name="Lang B.F."/>
            <person name="Lipzen A."/>
            <person name="O'Donnell K."/>
            <person name="Pangilinan J."/>
            <person name="Reynolds N."/>
            <person name="Sandor L."/>
            <person name="Smith M.E."/>
            <person name="Tsang A."/>
            <person name="Grigoriev I.V."/>
            <person name="Stajich J.E."/>
            <person name="Spatafora J.W."/>
        </authorList>
    </citation>
    <scope>NUCLEOTIDE SEQUENCE</scope>
    <source>
        <strain evidence="1">RSA 2281</strain>
    </source>
</reference>
<protein>
    <submittedName>
        <fullName evidence="1">Uncharacterized protein</fullName>
    </submittedName>
</protein>
<dbReference type="Proteomes" id="UP001209540">
    <property type="component" value="Unassembled WGS sequence"/>
</dbReference>
<reference evidence="1" key="2">
    <citation type="submission" date="2023-02" db="EMBL/GenBank/DDBJ databases">
        <authorList>
            <consortium name="DOE Joint Genome Institute"/>
            <person name="Mondo S.J."/>
            <person name="Chang Y."/>
            <person name="Wang Y."/>
            <person name="Ahrendt S."/>
            <person name="Andreopoulos W."/>
            <person name="Barry K."/>
            <person name="Beard J."/>
            <person name="Benny G.L."/>
            <person name="Blankenship S."/>
            <person name="Bonito G."/>
            <person name="Cuomo C."/>
            <person name="Desiro A."/>
            <person name="Gervers K.A."/>
            <person name="Hundley H."/>
            <person name="Kuo A."/>
            <person name="LaButti K."/>
            <person name="Lang B.F."/>
            <person name="Lipzen A."/>
            <person name="O'Donnell K."/>
            <person name="Pangilinan J."/>
            <person name="Reynolds N."/>
            <person name="Sandor L."/>
            <person name="Smith M.W."/>
            <person name="Tsang A."/>
            <person name="Grigoriev I.V."/>
            <person name="Stajich J.E."/>
            <person name="Spatafora J.W."/>
        </authorList>
    </citation>
    <scope>NUCLEOTIDE SEQUENCE</scope>
    <source>
        <strain evidence="1">RSA 2281</strain>
    </source>
</reference>
<accession>A0AAD5KEK3</accession>
<dbReference type="EMBL" id="JAIXMP010000012">
    <property type="protein sequence ID" value="KAI9264179.1"/>
    <property type="molecule type" value="Genomic_DNA"/>
</dbReference>
<evidence type="ECO:0000313" key="1">
    <source>
        <dbReference type="EMBL" id="KAI9264179.1"/>
    </source>
</evidence>
<name>A0AAD5KEK3_9FUNG</name>
<gene>
    <name evidence="1" type="ORF">BDA99DRAFT_571658</name>
</gene>
<organism evidence="1 2">
    <name type="scientific">Phascolomyces articulosus</name>
    <dbReference type="NCBI Taxonomy" id="60185"/>
    <lineage>
        <taxon>Eukaryota</taxon>
        <taxon>Fungi</taxon>
        <taxon>Fungi incertae sedis</taxon>
        <taxon>Mucoromycota</taxon>
        <taxon>Mucoromycotina</taxon>
        <taxon>Mucoromycetes</taxon>
        <taxon>Mucorales</taxon>
        <taxon>Lichtheimiaceae</taxon>
        <taxon>Phascolomyces</taxon>
    </lineage>
</organism>
<keyword evidence="2" id="KW-1185">Reference proteome</keyword>
<dbReference type="AlphaFoldDB" id="A0AAD5KEK3"/>
<proteinExistence type="predicted"/>
<evidence type="ECO:0000313" key="2">
    <source>
        <dbReference type="Proteomes" id="UP001209540"/>
    </source>
</evidence>